<dbReference type="OrthoDB" id="118105at2759"/>
<gene>
    <name evidence="2" type="ORF">PAPOLLO_LOCUS13924</name>
</gene>
<sequence length="245" mass="28311">MATENRKKLKCDGCTYNKTPAPTTIQTSRENLSTSYWSRNSNSLPDLSQIITSDNLQVLKLELMRLQTELNIANNEIKNLNAINTELNKKNQEQEKIIELYKTINVDELNPSKVLTNSYHHIEELLQKLDDGELSEDDLESDGEDIPYYSTRESWTAELEHSEDQEDAVDEEIVSEDPPLVQDNINTSQSHGSQPIFCMINSRNLVWKKQSLIFDEEKIKFGGSRYLPTDVLHLQTPYQFLMKKR</sequence>
<proteinExistence type="predicted"/>
<comment type="caution">
    <text evidence="2">The sequence shown here is derived from an EMBL/GenBank/DDBJ whole genome shotgun (WGS) entry which is preliminary data.</text>
</comment>
<protein>
    <submittedName>
        <fullName evidence="2">(apollo) hypothetical protein</fullName>
    </submittedName>
</protein>
<name>A0A8S3X4A4_PARAO</name>
<keyword evidence="1" id="KW-0175">Coiled coil</keyword>
<evidence type="ECO:0000256" key="1">
    <source>
        <dbReference type="SAM" id="Coils"/>
    </source>
</evidence>
<organism evidence="2 3">
    <name type="scientific">Parnassius apollo</name>
    <name type="common">Apollo butterfly</name>
    <name type="synonym">Papilio apollo</name>
    <dbReference type="NCBI Taxonomy" id="110799"/>
    <lineage>
        <taxon>Eukaryota</taxon>
        <taxon>Metazoa</taxon>
        <taxon>Ecdysozoa</taxon>
        <taxon>Arthropoda</taxon>
        <taxon>Hexapoda</taxon>
        <taxon>Insecta</taxon>
        <taxon>Pterygota</taxon>
        <taxon>Neoptera</taxon>
        <taxon>Endopterygota</taxon>
        <taxon>Lepidoptera</taxon>
        <taxon>Glossata</taxon>
        <taxon>Ditrysia</taxon>
        <taxon>Papilionoidea</taxon>
        <taxon>Papilionidae</taxon>
        <taxon>Parnassiinae</taxon>
        <taxon>Parnassini</taxon>
        <taxon>Parnassius</taxon>
        <taxon>Parnassius</taxon>
    </lineage>
</organism>
<reference evidence="2" key="1">
    <citation type="submission" date="2021-04" db="EMBL/GenBank/DDBJ databases">
        <authorList>
            <person name="Tunstrom K."/>
        </authorList>
    </citation>
    <scope>NUCLEOTIDE SEQUENCE</scope>
</reference>
<accession>A0A8S3X4A4</accession>
<dbReference type="EMBL" id="CAJQZP010000945">
    <property type="protein sequence ID" value="CAG5001502.1"/>
    <property type="molecule type" value="Genomic_DNA"/>
</dbReference>
<keyword evidence="3" id="KW-1185">Reference proteome</keyword>
<dbReference type="AlphaFoldDB" id="A0A8S3X4A4"/>
<evidence type="ECO:0000313" key="3">
    <source>
        <dbReference type="Proteomes" id="UP000691718"/>
    </source>
</evidence>
<dbReference type="Proteomes" id="UP000691718">
    <property type="component" value="Unassembled WGS sequence"/>
</dbReference>
<feature type="coiled-coil region" evidence="1">
    <location>
        <begin position="56"/>
        <end position="97"/>
    </location>
</feature>
<evidence type="ECO:0000313" key="2">
    <source>
        <dbReference type="EMBL" id="CAG5001502.1"/>
    </source>
</evidence>